<organism evidence="2 3">
    <name type="scientific">Rubrivirga litoralis</name>
    <dbReference type="NCBI Taxonomy" id="3075598"/>
    <lineage>
        <taxon>Bacteria</taxon>
        <taxon>Pseudomonadati</taxon>
        <taxon>Rhodothermota</taxon>
        <taxon>Rhodothermia</taxon>
        <taxon>Rhodothermales</taxon>
        <taxon>Rubricoccaceae</taxon>
        <taxon>Rubrivirga</taxon>
    </lineage>
</organism>
<proteinExistence type="predicted"/>
<keyword evidence="3" id="KW-1185">Reference proteome</keyword>
<reference evidence="2 3" key="1">
    <citation type="submission" date="2023-09" db="EMBL/GenBank/DDBJ databases">
        <authorList>
            <person name="Rey-Velasco X."/>
        </authorList>
    </citation>
    <scope>NUCLEOTIDE SEQUENCE [LARGE SCALE GENOMIC DNA]</scope>
    <source>
        <strain evidence="2 3">F394</strain>
    </source>
</reference>
<dbReference type="InterPro" id="IPR006121">
    <property type="entry name" value="HMA_dom"/>
</dbReference>
<dbReference type="EMBL" id="JAVRHT010000004">
    <property type="protein sequence ID" value="MDT0630763.1"/>
    <property type="molecule type" value="Genomic_DNA"/>
</dbReference>
<evidence type="ECO:0000259" key="1">
    <source>
        <dbReference type="PROSITE" id="PS50846"/>
    </source>
</evidence>
<evidence type="ECO:0000313" key="2">
    <source>
        <dbReference type="EMBL" id="MDT0630763.1"/>
    </source>
</evidence>
<dbReference type="PROSITE" id="PS50846">
    <property type="entry name" value="HMA_2"/>
    <property type="match status" value="1"/>
</dbReference>
<accession>A0ABU3BNC2</accession>
<evidence type="ECO:0000313" key="3">
    <source>
        <dbReference type="Proteomes" id="UP001267426"/>
    </source>
</evidence>
<feature type="domain" description="HMA" evidence="1">
    <location>
        <begin position="7"/>
        <end position="71"/>
    </location>
</feature>
<dbReference type="Gene3D" id="3.30.70.100">
    <property type="match status" value="1"/>
</dbReference>
<dbReference type="CDD" id="cd00371">
    <property type="entry name" value="HMA"/>
    <property type="match status" value="1"/>
</dbReference>
<protein>
    <submittedName>
        <fullName evidence="2">Heavy metal-associated domain-containing protein</fullName>
    </submittedName>
</protein>
<dbReference type="Pfam" id="PF00403">
    <property type="entry name" value="HMA"/>
    <property type="match status" value="1"/>
</dbReference>
<dbReference type="Proteomes" id="UP001267426">
    <property type="component" value="Unassembled WGS sequence"/>
</dbReference>
<comment type="caution">
    <text evidence="2">The sequence shown here is derived from an EMBL/GenBank/DDBJ whole genome shotgun (WGS) entry which is preliminary data.</text>
</comment>
<dbReference type="InterPro" id="IPR036163">
    <property type="entry name" value="HMA_dom_sf"/>
</dbReference>
<sequence>MSTPTETTLRFGIEGMTCGGCVASATKALDRTPGVEVEQLTLDGPAVVRLSGGADREAVWQAVEDAGFQPVFEAA</sequence>
<name>A0ABU3BNC2_9BACT</name>
<dbReference type="RefSeq" id="WP_311662096.1">
    <property type="nucleotide sequence ID" value="NZ_JAVRHT010000004.1"/>
</dbReference>
<gene>
    <name evidence="2" type="ORF">RM540_03305</name>
</gene>
<dbReference type="SUPFAM" id="SSF55008">
    <property type="entry name" value="HMA, heavy metal-associated domain"/>
    <property type="match status" value="1"/>
</dbReference>